<feature type="region of interest" description="Disordered" evidence="1">
    <location>
        <begin position="1"/>
        <end position="87"/>
    </location>
</feature>
<evidence type="ECO:0000313" key="2">
    <source>
        <dbReference type="EMBL" id="KDO35221.1"/>
    </source>
</evidence>
<dbReference type="Proteomes" id="UP000030745">
    <property type="component" value="Unassembled WGS sequence"/>
</dbReference>
<accession>A0A067D9C7</accession>
<proteinExistence type="predicted"/>
<reference evidence="2 3" key="1">
    <citation type="journal article" date="2013" name="PLoS Genet.">
        <title>Distinctive expansion of potential virulence genes in the genome of the oomycete fish pathogen Saprolegnia parasitica.</title>
        <authorList>
            <person name="Jiang R.H."/>
            <person name="de Bruijn I."/>
            <person name="Haas B.J."/>
            <person name="Belmonte R."/>
            <person name="Lobach L."/>
            <person name="Christie J."/>
            <person name="van den Ackerveken G."/>
            <person name="Bottin A."/>
            <person name="Bulone V."/>
            <person name="Diaz-Moreno S.M."/>
            <person name="Dumas B."/>
            <person name="Fan L."/>
            <person name="Gaulin E."/>
            <person name="Govers F."/>
            <person name="Grenville-Briggs L.J."/>
            <person name="Horner N.R."/>
            <person name="Levin J.Z."/>
            <person name="Mammella M."/>
            <person name="Meijer H.J."/>
            <person name="Morris P."/>
            <person name="Nusbaum C."/>
            <person name="Oome S."/>
            <person name="Phillips A.J."/>
            <person name="van Rooyen D."/>
            <person name="Rzeszutek E."/>
            <person name="Saraiva M."/>
            <person name="Secombes C.J."/>
            <person name="Seidl M.F."/>
            <person name="Snel B."/>
            <person name="Stassen J.H."/>
            <person name="Sykes S."/>
            <person name="Tripathy S."/>
            <person name="van den Berg H."/>
            <person name="Vega-Arreguin J.C."/>
            <person name="Wawra S."/>
            <person name="Young S.K."/>
            <person name="Zeng Q."/>
            <person name="Dieguez-Uribeondo J."/>
            <person name="Russ C."/>
            <person name="Tyler B.M."/>
            <person name="van West P."/>
        </authorList>
    </citation>
    <scope>NUCLEOTIDE SEQUENCE [LARGE SCALE GENOMIC DNA]</scope>
    <source>
        <strain evidence="2 3">CBS 223.65</strain>
    </source>
</reference>
<feature type="compositionally biased region" description="Low complexity" evidence="1">
    <location>
        <begin position="23"/>
        <end position="33"/>
    </location>
</feature>
<evidence type="ECO:0000313" key="3">
    <source>
        <dbReference type="Proteomes" id="UP000030745"/>
    </source>
</evidence>
<dbReference type="RefSeq" id="XP_012193573.1">
    <property type="nucleotide sequence ID" value="XM_012338183.1"/>
</dbReference>
<dbReference type="VEuPathDB" id="FungiDB:SPRG_00067"/>
<gene>
    <name evidence="2" type="ORF">SPRG_00067</name>
</gene>
<evidence type="ECO:0000256" key="1">
    <source>
        <dbReference type="SAM" id="MobiDB-lite"/>
    </source>
</evidence>
<evidence type="ECO:0008006" key="4">
    <source>
        <dbReference type="Google" id="ProtNLM"/>
    </source>
</evidence>
<dbReference type="EMBL" id="KK583189">
    <property type="protein sequence ID" value="KDO35221.1"/>
    <property type="molecule type" value="Genomic_DNA"/>
</dbReference>
<sequence length="177" mass="19055">MDQQGRRSEGLATTPPVDYGEVASDGSEASASDCDCDDSDDDSADGSDFEGEQDGSDASEASVSDCSQHDSDDDSPGVSFSTTKRKALVVLDSDSDDDWTPSNCRCIESRAFAFNAQRTLPHTVLYGVKGKTVWRWGGGAGTPYRLQELESLVDKFLENEQRSNDQQSNGLGIHNVT</sequence>
<protein>
    <recommendedName>
        <fullName evidence="4">Thioredoxin domain-containing protein</fullName>
    </recommendedName>
</protein>
<dbReference type="KEGG" id="spar:SPRG_00067"/>
<feature type="compositionally biased region" description="Acidic residues" evidence="1">
    <location>
        <begin position="34"/>
        <end position="57"/>
    </location>
</feature>
<dbReference type="GeneID" id="24122728"/>
<keyword evidence="3" id="KW-1185">Reference proteome</keyword>
<name>A0A067D9C7_SAPPC</name>
<organism evidence="2 3">
    <name type="scientific">Saprolegnia parasitica (strain CBS 223.65)</name>
    <dbReference type="NCBI Taxonomy" id="695850"/>
    <lineage>
        <taxon>Eukaryota</taxon>
        <taxon>Sar</taxon>
        <taxon>Stramenopiles</taxon>
        <taxon>Oomycota</taxon>
        <taxon>Saprolegniomycetes</taxon>
        <taxon>Saprolegniales</taxon>
        <taxon>Saprolegniaceae</taxon>
        <taxon>Saprolegnia</taxon>
    </lineage>
</organism>
<dbReference type="AlphaFoldDB" id="A0A067D9C7"/>